<evidence type="ECO:0000256" key="5">
    <source>
        <dbReference type="ARBA" id="ARBA00023033"/>
    </source>
</evidence>
<dbReference type="PRINTS" id="PR00465">
    <property type="entry name" value="EP450IV"/>
</dbReference>
<dbReference type="Gene3D" id="1.10.630.10">
    <property type="entry name" value="Cytochrome P450"/>
    <property type="match status" value="1"/>
</dbReference>
<dbReference type="RefSeq" id="XP_001227293.1">
    <property type="nucleotide sequence ID" value="XM_001227292.1"/>
</dbReference>
<evidence type="ECO:0000313" key="10">
    <source>
        <dbReference type="Proteomes" id="UP000001056"/>
    </source>
</evidence>
<dbReference type="InterPro" id="IPR017972">
    <property type="entry name" value="Cyt_P450_CS"/>
</dbReference>
<dbReference type="EMBL" id="CH408034">
    <property type="protein sequence ID" value="EAQ85352.1"/>
    <property type="molecule type" value="Genomic_DNA"/>
</dbReference>
<keyword evidence="10" id="KW-1185">Reference proteome</keyword>
<keyword evidence="8" id="KW-0732">Signal</keyword>
<sequence length="202" mass="22376">MGMGGRWWVVVLGMATGVVEERCPLLMSCYKETQRKTVHQVSTRTVMEDTVLSDKGGREYLLKKGIVAQLVIGVGHGMEEYWGDDVDEFKPERFLNQGSRKGDTEEGPGNAKAMRTAFQPFGGGAHLCPGRAFAFAEMMAVMATLLLGFEVETLDGGEWKLPAFATRSVIDAVTKPAKHGEGFGVNIRRRQGWENVQWKYEA</sequence>
<evidence type="ECO:0000256" key="1">
    <source>
        <dbReference type="ARBA" id="ARBA00001971"/>
    </source>
</evidence>
<dbReference type="GeneID" id="4395803"/>
<evidence type="ECO:0000256" key="4">
    <source>
        <dbReference type="ARBA" id="ARBA00023004"/>
    </source>
</evidence>
<accession>Q2GRN8</accession>
<name>Q2GRN8_CHAGB</name>
<evidence type="ECO:0000256" key="2">
    <source>
        <dbReference type="ARBA" id="ARBA00010617"/>
    </source>
</evidence>
<evidence type="ECO:0000256" key="7">
    <source>
        <dbReference type="RuleBase" id="RU000461"/>
    </source>
</evidence>
<dbReference type="GO" id="GO:0020037">
    <property type="term" value="F:heme binding"/>
    <property type="evidence" value="ECO:0007669"/>
    <property type="project" value="InterPro"/>
</dbReference>
<organism evidence="9 10">
    <name type="scientific">Chaetomium globosum (strain ATCC 6205 / CBS 148.51 / DSM 1962 / NBRC 6347 / NRRL 1970)</name>
    <name type="common">Soil fungus</name>
    <dbReference type="NCBI Taxonomy" id="306901"/>
    <lineage>
        <taxon>Eukaryota</taxon>
        <taxon>Fungi</taxon>
        <taxon>Dikarya</taxon>
        <taxon>Ascomycota</taxon>
        <taxon>Pezizomycotina</taxon>
        <taxon>Sordariomycetes</taxon>
        <taxon>Sordariomycetidae</taxon>
        <taxon>Sordariales</taxon>
        <taxon>Chaetomiaceae</taxon>
        <taxon>Chaetomium</taxon>
    </lineage>
</organism>
<dbReference type="GO" id="GO:0016705">
    <property type="term" value="F:oxidoreductase activity, acting on paired donors, with incorporation or reduction of molecular oxygen"/>
    <property type="evidence" value="ECO:0007669"/>
    <property type="project" value="InterPro"/>
</dbReference>
<dbReference type="GO" id="GO:0004497">
    <property type="term" value="F:monooxygenase activity"/>
    <property type="evidence" value="ECO:0007669"/>
    <property type="project" value="UniProtKB-KW"/>
</dbReference>
<dbReference type="InterPro" id="IPR001128">
    <property type="entry name" value="Cyt_P450"/>
</dbReference>
<comment type="similarity">
    <text evidence="2 7">Belongs to the cytochrome P450 family.</text>
</comment>
<dbReference type="STRING" id="306901.Q2GRN8"/>
<dbReference type="OMA" id="TEWKFVW"/>
<dbReference type="InterPro" id="IPR053007">
    <property type="entry name" value="CYP450_monoxygenase_sec-met"/>
</dbReference>
<proteinExistence type="inferred from homology"/>
<dbReference type="eggNOG" id="KOG0684">
    <property type="taxonomic scope" value="Eukaryota"/>
</dbReference>
<dbReference type="HOGENOM" id="CLU_018012_4_1_1"/>
<dbReference type="Proteomes" id="UP000001056">
    <property type="component" value="Unassembled WGS sequence"/>
</dbReference>
<dbReference type="PANTHER" id="PTHR47582:SF1">
    <property type="entry name" value="P450, PUTATIVE (EUROFUNG)-RELATED"/>
    <property type="match status" value="1"/>
</dbReference>
<feature type="binding site" description="axial binding residue" evidence="6">
    <location>
        <position position="128"/>
    </location>
    <ligand>
        <name>heme</name>
        <dbReference type="ChEBI" id="CHEBI:30413"/>
    </ligand>
    <ligandPart>
        <name>Fe</name>
        <dbReference type="ChEBI" id="CHEBI:18248"/>
    </ligandPart>
</feature>
<dbReference type="OrthoDB" id="1470350at2759"/>
<protein>
    <recommendedName>
        <fullName evidence="11">Cytochrome P450</fullName>
    </recommendedName>
</protein>
<reference evidence="10" key="1">
    <citation type="journal article" date="2015" name="Genome Announc.">
        <title>Draft genome sequence of the cellulolytic fungus Chaetomium globosum.</title>
        <authorList>
            <person name="Cuomo C.A."/>
            <person name="Untereiner W.A."/>
            <person name="Ma L.-J."/>
            <person name="Grabherr M."/>
            <person name="Birren B.W."/>
        </authorList>
    </citation>
    <scope>NUCLEOTIDE SEQUENCE [LARGE SCALE GENOMIC DNA]</scope>
    <source>
        <strain evidence="10">ATCC 6205 / CBS 148.51 / DSM 1962 / NBRC 6347 / NRRL 1970</strain>
    </source>
</reference>
<comment type="cofactor">
    <cofactor evidence="1 6">
        <name>heme</name>
        <dbReference type="ChEBI" id="CHEBI:30413"/>
    </cofactor>
</comment>
<keyword evidence="6 7" id="KW-0349">Heme</keyword>
<evidence type="ECO:0000256" key="8">
    <source>
        <dbReference type="SAM" id="SignalP"/>
    </source>
</evidence>
<gene>
    <name evidence="9" type="ORF">CHGG_09366</name>
</gene>
<dbReference type="VEuPathDB" id="FungiDB:CHGG_09366"/>
<evidence type="ECO:0000256" key="6">
    <source>
        <dbReference type="PIRSR" id="PIRSR602403-1"/>
    </source>
</evidence>
<evidence type="ECO:0000313" key="9">
    <source>
        <dbReference type="EMBL" id="EAQ85352.1"/>
    </source>
</evidence>
<keyword evidence="3 6" id="KW-0479">Metal-binding</keyword>
<keyword evidence="7" id="KW-0560">Oxidoreductase</keyword>
<dbReference type="SUPFAM" id="SSF48264">
    <property type="entry name" value="Cytochrome P450"/>
    <property type="match status" value="1"/>
</dbReference>
<dbReference type="AlphaFoldDB" id="Q2GRN8"/>
<dbReference type="InterPro" id="IPR002403">
    <property type="entry name" value="Cyt_P450_E_grp-IV"/>
</dbReference>
<feature type="signal peptide" evidence="8">
    <location>
        <begin position="1"/>
        <end position="20"/>
    </location>
</feature>
<dbReference type="GO" id="GO:0005506">
    <property type="term" value="F:iron ion binding"/>
    <property type="evidence" value="ECO:0007669"/>
    <property type="project" value="InterPro"/>
</dbReference>
<dbReference type="PANTHER" id="PTHR47582">
    <property type="entry name" value="P450, PUTATIVE (EUROFUNG)-RELATED"/>
    <property type="match status" value="1"/>
</dbReference>
<evidence type="ECO:0000256" key="3">
    <source>
        <dbReference type="ARBA" id="ARBA00022723"/>
    </source>
</evidence>
<dbReference type="PROSITE" id="PS00086">
    <property type="entry name" value="CYTOCHROME_P450"/>
    <property type="match status" value="1"/>
</dbReference>
<dbReference type="InParanoid" id="Q2GRN8"/>
<keyword evidence="5 7" id="KW-0503">Monooxygenase</keyword>
<dbReference type="Pfam" id="PF00067">
    <property type="entry name" value="p450"/>
    <property type="match status" value="1"/>
</dbReference>
<keyword evidence="4 6" id="KW-0408">Iron</keyword>
<dbReference type="InterPro" id="IPR036396">
    <property type="entry name" value="Cyt_P450_sf"/>
</dbReference>
<feature type="chain" id="PRO_5004208534" description="Cytochrome P450" evidence="8">
    <location>
        <begin position="21"/>
        <end position="202"/>
    </location>
</feature>
<evidence type="ECO:0008006" key="11">
    <source>
        <dbReference type="Google" id="ProtNLM"/>
    </source>
</evidence>